<evidence type="ECO:0000313" key="4">
    <source>
        <dbReference type="EMBL" id="QIW62503.1"/>
    </source>
</evidence>
<dbReference type="Proteomes" id="UP000503310">
    <property type="component" value="Chromosome"/>
</dbReference>
<gene>
    <name evidence="4" type="ORF">GOQ20_03730</name>
</gene>
<evidence type="ECO:0000313" key="5">
    <source>
        <dbReference type="Proteomes" id="UP000503310"/>
    </source>
</evidence>
<keyword evidence="1" id="KW-0175">Coiled coil</keyword>
<proteinExistence type="predicted"/>
<organism evidence="4 5">
    <name type="scientific">Mycoplasmopsis gallinacea</name>
    <dbReference type="NCBI Taxonomy" id="29556"/>
    <lineage>
        <taxon>Bacteria</taxon>
        <taxon>Bacillati</taxon>
        <taxon>Mycoplasmatota</taxon>
        <taxon>Mycoplasmoidales</taxon>
        <taxon>Metamycoplasmataceae</taxon>
        <taxon>Mycoplasmopsis</taxon>
    </lineage>
</organism>
<keyword evidence="2" id="KW-1133">Transmembrane helix</keyword>
<dbReference type="InterPro" id="IPR027417">
    <property type="entry name" value="P-loop_NTPase"/>
</dbReference>
<dbReference type="Gene3D" id="3.40.50.300">
    <property type="entry name" value="P-loop containing nucleotide triphosphate hydrolases"/>
    <property type="match status" value="1"/>
</dbReference>
<dbReference type="RefSeq" id="WP_167845457.1">
    <property type="nucleotide sequence ID" value="NZ_CP047225.1"/>
</dbReference>
<sequence length="987" mass="117863">MDNKKDKNTFFALSPKILDKEEMKTSFSKCKNALDHALNNDDITNIGIIGHYGAGKSSFINTYIKENNIKNVITISLPHFSSNDKTNNADKEINELNNENRLEKQIINQILSQVEPKRIFLSKYSFKINKPRIQIFFYTILTISFIFSLILWFYKDYWNNLFHWQDTNNLIILCAISFLIPISFFIFIFFKKKILKISKLSFKGAEAKINDLEKNDETIFDKDIREIVYLIANSKSDIVIIEDLDRNNNVDIFVKLRELNFLINKYKENVFGRKRNFNLFSPQNKNVVKFIYLAKGSMFSSEENVKFFDFIIPIIPVADFMSSSDKLRTLIDDGVKEKTIFYLSEYISDMRILNNILNEFYIYKDILAINTNDTKINNNSSNNIETDKLITIIILKNLMPQSFELFFKREGIIYEIWKDLSHNNEKVIEKISSINEDEKIKDFLRMIVENKYFDESFEYYVSTFYKQTQNRNNELFIKHVKENPDKLFKTDIKFEKVEEVIWRLRNKHFKTISILNIDILESLGDDEQDKIELILDNFKKEYKDILERLYEEFRNNNKKVQKIIIWFLNKTLNDEKNKGFKDWIINLKNSESLTTNEHSMFKFVFTICFINFEIEDFINIFKEFPDFIKNKKLHINCNFFEKEFKKEIKNKINEIRDYSIKFFNLSYLDLDNEQIEKLISKKLLSYNINDFMDILKNNIKEKETEITMKNLFKVLFENKEKNSFLKKFWKFFDDNSFSLFINYTKSNNYSYHSNGEDVLKRVLDSDLNWKYKLKYVEKCNKNEKVLKSLSDFTNWKSETQILDILFSNNCILFNKENFNLYVSNQNELSNAFIQYLTNNINEKNYTEYLDKNNTKLLHNIINNNETKGKLLEFVLQLIDYKLVISKASFSLEKLKTIIKKGKLSINIKNFQLLIENKFIKEFIELYQQVDTNNDRDNILNQLNLIENDQLLNGLSKLEGLSEEEEKTKKEIQNKLKEIDNNFMNIEL</sequence>
<feature type="coiled-coil region" evidence="1">
    <location>
        <begin position="954"/>
        <end position="981"/>
    </location>
</feature>
<dbReference type="AlphaFoldDB" id="A0A6H0V699"/>
<evidence type="ECO:0000259" key="3">
    <source>
        <dbReference type="Pfam" id="PF20693"/>
    </source>
</evidence>
<evidence type="ECO:0000256" key="2">
    <source>
        <dbReference type="SAM" id="Phobius"/>
    </source>
</evidence>
<feature type="transmembrane region" description="Helical" evidence="2">
    <location>
        <begin position="170"/>
        <end position="190"/>
    </location>
</feature>
<keyword evidence="2" id="KW-0812">Transmembrane</keyword>
<feature type="domain" description="YobI-like P-loop NTPase" evidence="3">
    <location>
        <begin position="32"/>
        <end position="414"/>
    </location>
</feature>
<dbReference type="Pfam" id="PF20693">
    <property type="entry name" value="YobI-ATPase"/>
    <property type="match status" value="1"/>
</dbReference>
<dbReference type="InterPro" id="IPR048428">
    <property type="entry name" value="YobI-NTPase"/>
</dbReference>
<dbReference type="EMBL" id="CP047225">
    <property type="protein sequence ID" value="QIW62503.1"/>
    <property type="molecule type" value="Genomic_DNA"/>
</dbReference>
<evidence type="ECO:0000256" key="1">
    <source>
        <dbReference type="SAM" id="Coils"/>
    </source>
</evidence>
<accession>A0A6H0V699</accession>
<keyword evidence="2" id="KW-0472">Membrane</keyword>
<reference evidence="4 5" key="1">
    <citation type="submission" date="2019-12" db="EMBL/GenBank/DDBJ databases">
        <title>Sequencing and analysis of the whole genome of Mycoplasma gallinaceum strain Peacock20181011.</title>
        <authorList>
            <person name="Liu X."/>
            <person name="Qin Z."/>
            <person name="Xu H."/>
        </authorList>
    </citation>
    <scope>NUCLEOTIDE SEQUENCE [LARGE SCALE GENOMIC DNA]</scope>
    <source>
        <strain evidence="4 5">Peacock20181011</strain>
    </source>
</reference>
<name>A0A6H0V699_9BACT</name>
<protein>
    <recommendedName>
        <fullName evidence="3">YobI-like P-loop NTPase domain-containing protein</fullName>
    </recommendedName>
</protein>
<dbReference type="SUPFAM" id="SSF52540">
    <property type="entry name" value="P-loop containing nucleoside triphosphate hydrolases"/>
    <property type="match status" value="1"/>
</dbReference>
<feature type="coiled-coil region" evidence="1">
    <location>
        <begin position="86"/>
        <end position="113"/>
    </location>
</feature>
<feature type="transmembrane region" description="Helical" evidence="2">
    <location>
        <begin position="135"/>
        <end position="154"/>
    </location>
</feature>